<protein>
    <submittedName>
        <fullName evidence="3">Single-stranded DNA-binding protein</fullName>
    </submittedName>
</protein>
<dbReference type="AlphaFoldDB" id="A0A160VC05"/>
<accession>A0A160VC05</accession>
<dbReference type="CDD" id="cd04496">
    <property type="entry name" value="SSB_OBF"/>
    <property type="match status" value="1"/>
</dbReference>
<name>A0A160VC05_9ZZZZ</name>
<evidence type="ECO:0000313" key="3">
    <source>
        <dbReference type="EMBL" id="CUV04959.1"/>
    </source>
</evidence>
<gene>
    <name evidence="3" type="ORF">MGWOODY_Clf793</name>
</gene>
<dbReference type="PANTHER" id="PTHR10302">
    <property type="entry name" value="SINGLE-STRANDED DNA-BINDING PROTEIN"/>
    <property type="match status" value="1"/>
</dbReference>
<dbReference type="InterPro" id="IPR000424">
    <property type="entry name" value="Primosome_PriB/ssb"/>
</dbReference>
<keyword evidence="1 3" id="KW-0238">DNA-binding</keyword>
<dbReference type="PIRSF" id="PIRSF002070">
    <property type="entry name" value="SSB"/>
    <property type="match status" value="1"/>
</dbReference>
<evidence type="ECO:0000256" key="2">
    <source>
        <dbReference type="SAM" id="MobiDB-lite"/>
    </source>
</evidence>
<reference evidence="3" key="1">
    <citation type="submission" date="2015-10" db="EMBL/GenBank/DDBJ databases">
        <authorList>
            <person name="Gilbert D.G."/>
        </authorList>
    </citation>
    <scope>NUCLEOTIDE SEQUENCE</scope>
</reference>
<dbReference type="HAMAP" id="MF_00984">
    <property type="entry name" value="SSB"/>
    <property type="match status" value="1"/>
</dbReference>
<dbReference type="InterPro" id="IPR012340">
    <property type="entry name" value="NA-bd_OB-fold"/>
</dbReference>
<evidence type="ECO:0000256" key="1">
    <source>
        <dbReference type="ARBA" id="ARBA00023125"/>
    </source>
</evidence>
<dbReference type="GO" id="GO:0009295">
    <property type="term" value="C:nucleoid"/>
    <property type="evidence" value="ECO:0007669"/>
    <property type="project" value="TreeGrafter"/>
</dbReference>
<dbReference type="Gene3D" id="2.40.50.140">
    <property type="entry name" value="Nucleic acid-binding proteins"/>
    <property type="match status" value="1"/>
</dbReference>
<dbReference type="NCBIfam" id="TIGR00621">
    <property type="entry name" value="ssb"/>
    <property type="match status" value="1"/>
</dbReference>
<organism evidence="3">
    <name type="scientific">hydrothermal vent metagenome</name>
    <dbReference type="NCBI Taxonomy" id="652676"/>
    <lineage>
        <taxon>unclassified sequences</taxon>
        <taxon>metagenomes</taxon>
        <taxon>ecological metagenomes</taxon>
    </lineage>
</organism>
<dbReference type="GO" id="GO:0006260">
    <property type="term" value="P:DNA replication"/>
    <property type="evidence" value="ECO:0007669"/>
    <property type="project" value="InterPro"/>
</dbReference>
<dbReference type="GO" id="GO:0003697">
    <property type="term" value="F:single-stranded DNA binding"/>
    <property type="evidence" value="ECO:0007669"/>
    <property type="project" value="InterPro"/>
</dbReference>
<dbReference type="PROSITE" id="PS50935">
    <property type="entry name" value="SSB"/>
    <property type="match status" value="1"/>
</dbReference>
<proteinExistence type="inferred from homology"/>
<dbReference type="EMBL" id="FAXA01000246">
    <property type="protein sequence ID" value="CUV04959.1"/>
    <property type="molecule type" value="Genomic_DNA"/>
</dbReference>
<dbReference type="InterPro" id="IPR011344">
    <property type="entry name" value="ssDNA-bd"/>
</dbReference>
<dbReference type="Pfam" id="PF00436">
    <property type="entry name" value="SSB"/>
    <property type="match status" value="1"/>
</dbReference>
<dbReference type="PANTHER" id="PTHR10302:SF27">
    <property type="entry name" value="SINGLE-STRANDED DNA-BINDING PROTEIN"/>
    <property type="match status" value="1"/>
</dbReference>
<sequence length="141" mass="15415">MNKITVIGHLGRDPEMRYTPNGQAVTSFSVASSRRYTTSGGEQKEETEWFNVSAWGKLGETCNQYLTKGQQVYIEGRMSSRTYEGRDGQTRVSIDVFLNDVQFLGRSGDGGGPQASEPYGSGVGAMAEYGPDNDPVDDLPF</sequence>
<feature type="region of interest" description="Disordered" evidence="2">
    <location>
        <begin position="105"/>
        <end position="141"/>
    </location>
</feature>
<dbReference type="SUPFAM" id="SSF50249">
    <property type="entry name" value="Nucleic acid-binding proteins"/>
    <property type="match status" value="1"/>
</dbReference>